<feature type="active site" evidence="9">
    <location>
        <position position="295"/>
    </location>
</feature>
<dbReference type="GO" id="GO:0005737">
    <property type="term" value="C:cytoplasm"/>
    <property type="evidence" value="ECO:0007669"/>
    <property type="project" value="TreeGrafter"/>
</dbReference>
<evidence type="ECO:0000313" key="17">
    <source>
        <dbReference type="EMBL" id="SDC75526.1"/>
    </source>
</evidence>
<keyword evidence="5 8" id="KW-0547">Nucleotide-binding</keyword>
<dbReference type="AlphaFoldDB" id="A0A1G6P7Q3"/>
<dbReference type="Pfam" id="PF02786">
    <property type="entry name" value="CPSase_L_D2"/>
    <property type="match status" value="1"/>
</dbReference>
<dbReference type="InterPro" id="IPR011764">
    <property type="entry name" value="Biotin_carboxylation_dom"/>
</dbReference>
<dbReference type="PROSITE" id="PS50979">
    <property type="entry name" value="BC"/>
    <property type="match status" value="1"/>
</dbReference>
<evidence type="ECO:0000259" key="16">
    <source>
        <dbReference type="PROSITE" id="PS50991"/>
    </source>
</evidence>
<dbReference type="Pfam" id="PF02785">
    <property type="entry name" value="Biotin_carb_C"/>
    <property type="match status" value="1"/>
</dbReference>
<dbReference type="FunFam" id="3.30.1490.20:FF:000003">
    <property type="entry name" value="acetyl-CoA carboxylase isoform X1"/>
    <property type="match status" value="1"/>
</dbReference>
<dbReference type="InterPro" id="IPR005481">
    <property type="entry name" value="BC-like_N"/>
</dbReference>
<evidence type="ECO:0000256" key="5">
    <source>
        <dbReference type="ARBA" id="ARBA00022741"/>
    </source>
</evidence>
<evidence type="ECO:0000259" key="14">
    <source>
        <dbReference type="PROSITE" id="PS50975"/>
    </source>
</evidence>
<feature type="binding site" evidence="10">
    <location>
        <position position="237"/>
    </location>
    <ligand>
        <name>ATP</name>
        <dbReference type="ChEBI" id="CHEBI:30616"/>
    </ligand>
</feature>
<dbReference type="InterPro" id="IPR000891">
    <property type="entry name" value="PYR_CT"/>
</dbReference>
<protein>
    <recommendedName>
        <fullName evidence="2 8">Pyruvate carboxylase</fullName>
        <ecNumber evidence="2 8">6.4.1.1</ecNumber>
    </recommendedName>
</protein>
<dbReference type="SUPFAM" id="SSF89000">
    <property type="entry name" value="post-HMGL domain-like"/>
    <property type="match status" value="1"/>
</dbReference>
<feature type="binding site" description="via carbamate group" evidence="11">
    <location>
        <position position="704"/>
    </location>
    <ligand>
        <name>Mn(2+)</name>
        <dbReference type="ChEBI" id="CHEBI:29035"/>
    </ligand>
</feature>
<evidence type="ECO:0000259" key="13">
    <source>
        <dbReference type="PROSITE" id="PS50968"/>
    </source>
</evidence>
<reference evidence="18" key="1">
    <citation type="submission" date="2016-10" db="EMBL/GenBank/DDBJ databases">
        <authorList>
            <person name="Varghese N."/>
            <person name="Submissions S."/>
        </authorList>
    </citation>
    <scope>NUCLEOTIDE SEQUENCE [LARGE SCALE GENOMIC DNA]</scope>
    <source>
        <strain evidence="18">DSM 8415</strain>
    </source>
</reference>
<dbReference type="PROSITE" id="PS00866">
    <property type="entry name" value="CPSASE_1"/>
    <property type="match status" value="1"/>
</dbReference>
<keyword evidence="4 11" id="KW-0479">Metal-binding</keyword>
<evidence type="ECO:0000256" key="8">
    <source>
        <dbReference type="PIRNR" id="PIRNR001594"/>
    </source>
</evidence>
<gene>
    <name evidence="17" type="ORF">SAMN05660835_01331</name>
</gene>
<dbReference type="NCBIfam" id="NF009554">
    <property type="entry name" value="PRK12999.1"/>
    <property type="match status" value="1"/>
</dbReference>
<dbReference type="Pfam" id="PF00289">
    <property type="entry name" value="Biotin_carb_N"/>
    <property type="match status" value="1"/>
</dbReference>
<dbReference type="InterPro" id="IPR005930">
    <property type="entry name" value="Pyruv_COase"/>
</dbReference>
<dbReference type="GO" id="GO:0004736">
    <property type="term" value="F:pyruvate carboxylase activity"/>
    <property type="evidence" value="ECO:0007669"/>
    <property type="project" value="UniProtKB-EC"/>
</dbReference>
<dbReference type="InterPro" id="IPR005482">
    <property type="entry name" value="Biotin_COase_C"/>
</dbReference>
<dbReference type="Proteomes" id="UP000199411">
    <property type="component" value="Unassembled WGS sequence"/>
</dbReference>
<feature type="domain" description="ATP-grasp" evidence="14">
    <location>
        <begin position="122"/>
        <end position="320"/>
    </location>
</feature>
<evidence type="ECO:0000256" key="6">
    <source>
        <dbReference type="ARBA" id="ARBA00022840"/>
    </source>
</evidence>
<feature type="binding site" evidence="10">
    <location>
        <position position="202"/>
    </location>
    <ligand>
        <name>ATP</name>
        <dbReference type="ChEBI" id="CHEBI:30616"/>
    </ligand>
</feature>
<keyword evidence="6 8" id="KW-0067">ATP-binding</keyword>
<evidence type="ECO:0000256" key="10">
    <source>
        <dbReference type="PIRSR" id="PIRSR001594-2"/>
    </source>
</evidence>
<dbReference type="InterPro" id="IPR011054">
    <property type="entry name" value="Rudment_hybrid_motif"/>
</dbReference>
<evidence type="ECO:0000313" key="18">
    <source>
        <dbReference type="Proteomes" id="UP000199411"/>
    </source>
</evidence>
<dbReference type="PROSITE" id="PS50991">
    <property type="entry name" value="PYR_CT"/>
    <property type="match status" value="1"/>
</dbReference>
<feature type="binding site" evidence="11">
    <location>
        <position position="735"/>
    </location>
    <ligand>
        <name>Mn(2+)</name>
        <dbReference type="ChEBI" id="CHEBI:29035"/>
    </ligand>
</feature>
<dbReference type="Pfam" id="PF00364">
    <property type="entry name" value="Biotin_lipoyl"/>
    <property type="match status" value="1"/>
</dbReference>
<feature type="binding site" evidence="10">
    <location>
        <position position="118"/>
    </location>
    <ligand>
        <name>ATP</name>
        <dbReference type="ChEBI" id="CHEBI:30616"/>
    </ligand>
</feature>
<keyword evidence="18" id="KW-1185">Reference proteome</keyword>
<organism evidence="17 18">
    <name type="scientific">Desulfurella multipotens</name>
    <dbReference type="NCBI Taxonomy" id="79269"/>
    <lineage>
        <taxon>Bacteria</taxon>
        <taxon>Pseudomonadati</taxon>
        <taxon>Campylobacterota</taxon>
        <taxon>Desulfurellia</taxon>
        <taxon>Desulfurellales</taxon>
        <taxon>Desulfurellaceae</taxon>
        <taxon>Desulfurella</taxon>
    </lineage>
</organism>
<dbReference type="NCBIfam" id="TIGR01235">
    <property type="entry name" value="pyruv_carbox"/>
    <property type="match status" value="1"/>
</dbReference>
<feature type="domain" description="Lipoyl-binding" evidence="13">
    <location>
        <begin position="1063"/>
        <end position="1138"/>
    </location>
</feature>
<feature type="modified residue" description="N6-biotinyllysine" evidence="12">
    <location>
        <position position="1104"/>
    </location>
</feature>
<name>A0A1G6P7Q3_9BACT</name>
<dbReference type="InterPro" id="IPR016185">
    <property type="entry name" value="PreATP-grasp_dom_sf"/>
</dbReference>
<dbReference type="FunFam" id="2.40.50.100:FF:000003">
    <property type="entry name" value="Acetyl-CoA carboxylase biotin carboxyl carrier protein"/>
    <property type="match status" value="1"/>
</dbReference>
<dbReference type="InterPro" id="IPR003379">
    <property type="entry name" value="Carboxylase_cons_dom"/>
</dbReference>
<comment type="catalytic activity">
    <reaction evidence="8">
        <text>hydrogencarbonate + pyruvate + ATP = oxaloacetate + ADP + phosphate + H(+)</text>
        <dbReference type="Rhea" id="RHEA:20844"/>
        <dbReference type="ChEBI" id="CHEBI:15361"/>
        <dbReference type="ChEBI" id="CHEBI:15378"/>
        <dbReference type="ChEBI" id="CHEBI:16452"/>
        <dbReference type="ChEBI" id="CHEBI:17544"/>
        <dbReference type="ChEBI" id="CHEBI:30616"/>
        <dbReference type="ChEBI" id="CHEBI:43474"/>
        <dbReference type="ChEBI" id="CHEBI:456216"/>
        <dbReference type="EC" id="6.4.1.1"/>
    </reaction>
</comment>
<feature type="domain" description="Biotin carboxylation" evidence="15">
    <location>
        <begin position="2"/>
        <end position="453"/>
    </location>
</feature>
<dbReference type="FunFam" id="3.40.50.20:FF:000010">
    <property type="entry name" value="Propionyl-CoA carboxylase subunit alpha"/>
    <property type="match status" value="1"/>
</dbReference>
<keyword evidence="7 8" id="KW-0092">Biotin</keyword>
<dbReference type="Gene3D" id="3.10.600.10">
    <property type="entry name" value="pyruvate carboxylase f1077a mutant domain"/>
    <property type="match status" value="1"/>
</dbReference>
<dbReference type="SUPFAM" id="SSF56059">
    <property type="entry name" value="Glutathione synthetase ATP-binding domain-like"/>
    <property type="match status" value="1"/>
</dbReference>
<dbReference type="InterPro" id="IPR005479">
    <property type="entry name" value="CPAse_ATP-bd"/>
</dbReference>
<dbReference type="PANTHER" id="PTHR43778:SF2">
    <property type="entry name" value="PYRUVATE CARBOXYLASE, MITOCHONDRIAL"/>
    <property type="match status" value="1"/>
</dbReference>
<dbReference type="PROSITE" id="PS50968">
    <property type="entry name" value="BIOTINYL_LIPOYL"/>
    <property type="match status" value="1"/>
</dbReference>
<dbReference type="InterPro" id="IPR055268">
    <property type="entry name" value="PCB-like"/>
</dbReference>
<dbReference type="Gene3D" id="3.20.20.70">
    <property type="entry name" value="Aldolase class I"/>
    <property type="match status" value="1"/>
</dbReference>
<dbReference type="EC" id="6.4.1.1" evidence="2 8"/>
<accession>A0A1G6P7Q3</accession>
<dbReference type="RefSeq" id="WP_092129090.1">
    <property type="nucleotide sequence ID" value="NZ_FMYU01000008.1"/>
</dbReference>
<dbReference type="FunFam" id="3.20.20.70:FF:000033">
    <property type="entry name" value="Pyruvate carboxylase"/>
    <property type="match status" value="1"/>
</dbReference>
<dbReference type="CDD" id="cd06850">
    <property type="entry name" value="biotinyl_domain"/>
    <property type="match status" value="1"/>
</dbReference>
<dbReference type="PROSITE" id="PS00867">
    <property type="entry name" value="CPSASE_2"/>
    <property type="match status" value="1"/>
</dbReference>
<dbReference type="GO" id="GO:0006094">
    <property type="term" value="P:gluconeogenesis"/>
    <property type="evidence" value="ECO:0007669"/>
    <property type="project" value="InterPro"/>
</dbReference>
<evidence type="ECO:0000256" key="4">
    <source>
        <dbReference type="ARBA" id="ARBA00022723"/>
    </source>
</evidence>
<dbReference type="PANTHER" id="PTHR43778">
    <property type="entry name" value="PYRUVATE CARBOXYLASE"/>
    <property type="match status" value="1"/>
</dbReference>
<dbReference type="Pfam" id="PF02436">
    <property type="entry name" value="PYC_OADA"/>
    <property type="match status" value="1"/>
</dbReference>
<dbReference type="InterPro" id="IPR011761">
    <property type="entry name" value="ATP-grasp"/>
</dbReference>
<dbReference type="Pfam" id="PF00682">
    <property type="entry name" value="HMGL-like"/>
    <property type="match status" value="1"/>
</dbReference>
<dbReference type="SMART" id="SM00878">
    <property type="entry name" value="Biotin_carb_C"/>
    <property type="match status" value="1"/>
</dbReference>
<evidence type="ECO:0000256" key="1">
    <source>
        <dbReference type="ARBA" id="ARBA00001953"/>
    </source>
</evidence>
<dbReference type="GO" id="GO:0005524">
    <property type="term" value="F:ATP binding"/>
    <property type="evidence" value="ECO:0007669"/>
    <property type="project" value="UniProtKB-UniRule"/>
</dbReference>
<proteinExistence type="predicted"/>
<dbReference type="PIRSF" id="PIRSF001594">
    <property type="entry name" value="Pyruv_carbox"/>
    <property type="match status" value="1"/>
</dbReference>
<feature type="binding site" evidence="10">
    <location>
        <position position="868"/>
    </location>
    <ligand>
        <name>substrate</name>
    </ligand>
</feature>
<dbReference type="Gene3D" id="3.30.470.20">
    <property type="entry name" value="ATP-grasp fold, B domain"/>
    <property type="match status" value="1"/>
</dbReference>
<dbReference type="EMBL" id="FMYU01000008">
    <property type="protein sequence ID" value="SDC75526.1"/>
    <property type="molecule type" value="Genomic_DNA"/>
</dbReference>
<dbReference type="PROSITE" id="PS50975">
    <property type="entry name" value="ATP_GRASP"/>
    <property type="match status" value="1"/>
</dbReference>
<dbReference type="OrthoDB" id="9769961at2"/>
<dbReference type="NCBIfam" id="NF006761">
    <property type="entry name" value="PRK09282.1"/>
    <property type="match status" value="1"/>
</dbReference>
<keyword evidence="3 8" id="KW-0436">Ligase</keyword>
<dbReference type="InterPro" id="IPR000089">
    <property type="entry name" value="Biotin_lipoyl"/>
</dbReference>
<evidence type="ECO:0000256" key="2">
    <source>
        <dbReference type="ARBA" id="ARBA00013057"/>
    </source>
</evidence>
<dbReference type="CDD" id="cd07937">
    <property type="entry name" value="DRE_TIM_PC_TC_5S"/>
    <property type="match status" value="1"/>
</dbReference>
<feature type="binding site" evidence="11">
    <location>
        <position position="535"/>
    </location>
    <ligand>
        <name>Mn(2+)</name>
        <dbReference type="ChEBI" id="CHEBI:29035"/>
    </ligand>
</feature>
<dbReference type="SUPFAM" id="SSF51569">
    <property type="entry name" value="Aldolase"/>
    <property type="match status" value="1"/>
</dbReference>
<dbReference type="GO" id="GO:0046872">
    <property type="term" value="F:metal ion binding"/>
    <property type="evidence" value="ECO:0007669"/>
    <property type="project" value="UniProtKB-KW"/>
</dbReference>
<feature type="modified residue" description="N6-carboxylysine" evidence="12">
    <location>
        <position position="704"/>
    </location>
</feature>
<dbReference type="SUPFAM" id="SSF51230">
    <property type="entry name" value="Single hybrid motif"/>
    <property type="match status" value="1"/>
</dbReference>
<dbReference type="InterPro" id="IPR013785">
    <property type="entry name" value="Aldolase_TIM"/>
</dbReference>
<dbReference type="Gene3D" id="2.40.50.100">
    <property type="match status" value="1"/>
</dbReference>
<keyword evidence="17" id="KW-0670">Pyruvate</keyword>
<evidence type="ECO:0000256" key="12">
    <source>
        <dbReference type="PIRSR" id="PIRSR001594-4"/>
    </source>
</evidence>
<sequence>MKIKRLLVANRGEIAIRIFRAATELNIETIGIYSYEDRYSLHRYKCDESYLVGEGKSPVDAYLSMDEIIELAKSKHIDAIHPGYGFLSENPLFAKKCIEAGIIFIGPHFSAIEIFGDKLMAKQTAQKLGIPTIPGSKNCITSINELKEFANEYGYPILIKATKGGGGRGIRVVEKPQDLESEYLMAKSESLKAFGSDEIIAEKLVKNPKHIEIQILGDKFGNYVHLFERDCSIQRRHQKVVEIAPSLNIPDELLQSMYSDSIKFAKETKLYNAATFEYLVDEEKKHYYFLEVNPRLQVEHTVTEMITGIDIVQSQIKIASDKPLKDILGTQENIHKKGYAFQCRITTEDPQNNFFPDTGKIEAYRSPAGFGIRLDAASAYTGALITPFYDSLLVKITAFGLTFEEAAKKMHRALREFRIRGIKNNLRFLENLVSNKDFLRGDFNVHFLETHPEIFRFEKPRDRISKLLRFLGNNIVNKPNGEAKNIVFPTIVKPKAQGKIPEGLRGVLLREGPKGFVEKIKSSKEVLFCDTTFRDAHQSLLATRMRTKDLLEISDFVARKMNKLFSIEMWGGATFDVCYRFLKEDPWERLDMLRQKIPNIPFQMLLRGANAVGYTNYPDNVVKAFIREAVDSGIDVFRIFDCFNWTDQMAIAMEEVKKLDRICEAAISYTDDILSPKNNKYTLSYYVDLAKKLEKMGADIIAIKDMAGLLKPYAAKVLFKTLSEEVGVPLHFHTHNTSGNAESSVLCAIESGAKIIDAAVSSMSGLTSQPSLNSIVAALKNTPNESSLNQEDLDTVANYFEKVRPYYFMFESGLKAPTAEVYEHEIPGGQYSNLRPQVISLGLLDKWDDIKKMYKQVNDALGNLIKVTPSSKVVGDLALFLVRNNLTIEDFKNNADKLSLPQSVVDFFKGYLGQPYGGFDKELQQKVLKGEKPLTVRPGEILPEYNFNQAQETMKNIVGSDVEFREIVSYALYGKVIEDYFNFNKDYGDVWVLSTKDFFFPLNVGEETVINLEEGKTIFVKLIAVGEADSKGQRILTFEVNGESRFVTVKDLNLQATLKQNLKGDKKNPNHVIATMPGKISKILVKEGDFVNKNQPLCITEAMKMETKIVAIKEGKVKNILLKEGDTIEEQDLIIELE</sequence>
<feature type="binding site" evidence="10">
    <location>
        <position position="607"/>
    </location>
    <ligand>
        <name>substrate</name>
    </ligand>
</feature>
<feature type="domain" description="Pyruvate carboxyltransferase" evidence="16">
    <location>
        <begin position="526"/>
        <end position="794"/>
    </location>
</feature>
<evidence type="ECO:0000256" key="9">
    <source>
        <dbReference type="PIRSR" id="PIRSR001594-1"/>
    </source>
</evidence>
<evidence type="ECO:0000256" key="7">
    <source>
        <dbReference type="ARBA" id="ARBA00023267"/>
    </source>
</evidence>
<comment type="cofactor">
    <cofactor evidence="1 8">
        <name>biotin</name>
        <dbReference type="ChEBI" id="CHEBI:57586"/>
    </cofactor>
</comment>
<dbReference type="SUPFAM" id="SSF51246">
    <property type="entry name" value="Rudiment single hybrid motif"/>
    <property type="match status" value="1"/>
</dbReference>
<comment type="function">
    <text evidence="8">Catalyzes a 2-step reaction, involving the ATP-dependent carboxylation of the covalently attached biotin in the first step and the transfer of the carboxyl group to pyruvate in the second.</text>
</comment>
<dbReference type="SUPFAM" id="SSF52440">
    <property type="entry name" value="PreATP-grasp domain"/>
    <property type="match status" value="1"/>
</dbReference>
<evidence type="ECO:0000256" key="11">
    <source>
        <dbReference type="PIRSR" id="PIRSR001594-3"/>
    </source>
</evidence>
<evidence type="ECO:0000259" key="15">
    <source>
        <dbReference type="PROSITE" id="PS50979"/>
    </source>
</evidence>
<dbReference type="InterPro" id="IPR011053">
    <property type="entry name" value="Single_hybrid_motif"/>
</dbReference>
<feature type="binding site" evidence="11">
    <location>
        <position position="733"/>
    </location>
    <ligand>
        <name>Mn(2+)</name>
        <dbReference type="ChEBI" id="CHEBI:29035"/>
    </ligand>
</feature>
<evidence type="ECO:0000256" key="3">
    <source>
        <dbReference type="ARBA" id="ARBA00022598"/>
    </source>
</evidence>